<comment type="caution">
    <text evidence="1">The sequence shown here is derived from an EMBL/GenBank/DDBJ whole genome shotgun (WGS) entry which is preliminary data.</text>
</comment>
<sequence>MERVEQKLKLARFKRFDPFLDALLRSPPSKLAMATGKLSIGSPSFPLAKAYPSSSTRPVTPPPPATDTISVLLRLQQPDGRWKMDYALAHALHGLVPAVP</sequence>
<gene>
    <name evidence="1" type="ORF">As57867_001434</name>
</gene>
<evidence type="ECO:0000313" key="1">
    <source>
        <dbReference type="EMBL" id="KAF0718837.1"/>
    </source>
</evidence>
<accession>A0A6A5A5G4</accession>
<organism evidence="1">
    <name type="scientific">Aphanomyces stellatus</name>
    <dbReference type="NCBI Taxonomy" id="120398"/>
    <lineage>
        <taxon>Eukaryota</taxon>
        <taxon>Sar</taxon>
        <taxon>Stramenopiles</taxon>
        <taxon>Oomycota</taxon>
        <taxon>Saprolegniomycetes</taxon>
        <taxon>Saprolegniales</taxon>
        <taxon>Verrucalvaceae</taxon>
        <taxon>Aphanomyces</taxon>
    </lineage>
</organism>
<reference evidence="1" key="1">
    <citation type="submission" date="2019-06" db="EMBL/GenBank/DDBJ databases">
        <title>Genomics analysis of Aphanomyces spp. identifies a new class of oomycete effector associated with host adaptation.</title>
        <authorList>
            <person name="Gaulin E."/>
        </authorList>
    </citation>
    <scope>NUCLEOTIDE SEQUENCE</scope>
    <source>
        <strain evidence="1">CBS 578.67</strain>
    </source>
</reference>
<name>A0A6A5A5G4_9STRA</name>
<proteinExistence type="predicted"/>
<protein>
    <submittedName>
        <fullName evidence="1">Uncharacterized protein</fullName>
    </submittedName>
</protein>
<dbReference type="EMBL" id="VJMH01000115">
    <property type="protein sequence ID" value="KAF0718837.1"/>
    <property type="molecule type" value="Genomic_DNA"/>
</dbReference>
<feature type="non-terminal residue" evidence="1">
    <location>
        <position position="100"/>
    </location>
</feature>
<dbReference type="AlphaFoldDB" id="A0A6A5A5G4"/>